<dbReference type="EMBL" id="QYUL01000002">
    <property type="protein sequence ID" value="RJF82179.1"/>
    <property type="molecule type" value="Genomic_DNA"/>
</dbReference>
<name>A0A418VYC8_9PROT</name>
<proteinExistence type="predicted"/>
<keyword evidence="2" id="KW-1185">Reference proteome</keyword>
<dbReference type="AlphaFoldDB" id="A0A418VYC8"/>
<gene>
    <name evidence="1" type="ORF">D3877_19175</name>
</gene>
<organism evidence="1 2">
    <name type="scientific">Azospirillum cavernae</name>
    <dbReference type="NCBI Taxonomy" id="2320860"/>
    <lineage>
        <taxon>Bacteria</taxon>
        <taxon>Pseudomonadati</taxon>
        <taxon>Pseudomonadota</taxon>
        <taxon>Alphaproteobacteria</taxon>
        <taxon>Rhodospirillales</taxon>
        <taxon>Azospirillaceae</taxon>
        <taxon>Azospirillum</taxon>
    </lineage>
</organism>
<accession>A0A418VYC8</accession>
<comment type="caution">
    <text evidence="1">The sequence shown here is derived from an EMBL/GenBank/DDBJ whole genome shotgun (WGS) entry which is preliminary data.</text>
</comment>
<evidence type="ECO:0000313" key="2">
    <source>
        <dbReference type="Proteomes" id="UP000283458"/>
    </source>
</evidence>
<protein>
    <submittedName>
        <fullName evidence="1">Uncharacterized protein</fullName>
    </submittedName>
</protein>
<reference evidence="1 2" key="1">
    <citation type="submission" date="2018-09" db="EMBL/GenBank/DDBJ databases">
        <authorList>
            <person name="Zhu H."/>
        </authorList>
    </citation>
    <scope>NUCLEOTIDE SEQUENCE [LARGE SCALE GENOMIC DNA]</scope>
    <source>
        <strain evidence="1 2">K2W22B-5</strain>
    </source>
</reference>
<dbReference type="Proteomes" id="UP000283458">
    <property type="component" value="Unassembled WGS sequence"/>
</dbReference>
<sequence>MLRQIVHLVSQGRWDAILDLARRLKFPAPLALDDLKAVIDPHNKVTDAVVFANRLAANETLRRRLATLAVNDWPGVRDLARAEGLEVADDDLKTLIPESWFRDPGAFSEETC</sequence>
<evidence type="ECO:0000313" key="1">
    <source>
        <dbReference type="EMBL" id="RJF82179.1"/>
    </source>
</evidence>